<protein>
    <submittedName>
        <fullName evidence="7">Sigma-70 family RNA polymerase sigma factor</fullName>
    </submittedName>
</protein>
<dbReference type="Pfam" id="PF04542">
    <property type="entry name" value="Sigma70_r2"/>
    <property type="match status" value="1"/>
</dbReference>
<evidence type="ECO:0000256" key="3">
    <source>
        <dbReference type="ARBA" id="ARBA00023082"/>
    </source>
</evidence>
<feature type="domain" description="RNA polymerase sigma factor 70 region 4 type 2" evidence="6">
    <location>
        <begin position="120"/>
        <end position="167"/>
    </location>
</feature>
<evidence type="ECO:0000259" key="6">
    <source>
        <dbReference type="Pfam" id="PF08281"/>
    </source>
</evidence>
<evidence type="ECO:0000259" key="5">
    <source>
        <dbReference type="Pfam" id="PF04542"/>
    </source>
</evidence>
<sequence length="186" mass="20687">MGARARYSQVQEALLAGLAGTGDRAAFEELVRRRQSWLRKLMRRLCADPVLADDLAQQAFLQAWRNIGHLRRPGSFGPWLKRLAVTAWLQHLRKKDALEDADEIEPHHAAGENIDGLSADLDRALSRLSGPERLCVVLAYHEGMTHNEISELTGLPVGTVKSHIRRGTGRLKALLSPYSQSPEEAP</sequence>
<feature type="domain" description="RNA polymerase sigma-70 region 2" evidence="5">
    <location>
        <begin position="30"/>
        <end position="96"/>
    </location>
</feature>
<organism evidence="7 8">
    <name type="scientific">Hoeflea poritis</name>
    <dbReference type="NCBI Taxonomy" id="2993659"/>
    <lineage>
        <taxon>Bacteria</taxon>
        <taxon>Pseudomonadati</taxon>
        <taxon>Pseudomonadota</taxon>
        <taxon>Alphaproteobacteria</taxon>
        <taxon>Hyphomicrobiales</taxon>
        <taxon>Rhizobiaceae</taxon>
        <taxon>Hoeflea</taxon>
    </lineage>
</organism>
<dbReference type="Gene3D" id="1.10.10.10">
    <property type="entry name" value="Winged helix-like DNA-binding domain superfamily/Winged helix DNA-binding domain"/>
    <property type="match status" value="1"/>
</dbReference>
<comment type="caution">
    <text evidence="7">The sequence shown here is derived from an EMBL/GenBank/DDBJ whole genome shotgun (WGS) entry which is preliminary data.</text>
</comment>
<dbReference type="EMBL" id="JAPJZH010000006">
    <property type="protein sequence ID" value="MDA4845999.1"/>
    <property type="molecule type" value="Genomic_DNA"/>
</dbReference>
<dbReference type="InterPro" id="IPR014284">
    <property type="entry name" value="RNA_pol_sigma-70_dom"/>
</dbReference>
<evidence type="ECO:0000256" key="1">
    <source>
        <dbReference type="ARBA" id="ARBA00010641"/>
    </source>
</evidence>
<dbReference type="PANTHER" id="PTHR43133">
    <property type="entry name" value="RNA POLYMERASE ECF-TYPE SIGMA FACTO"/>
    <property type="match status" value="1"/>
</dbReference>
<dbReference type="SUPFAM" id="SSF88946">
    <property type="entry name" value="Sigma2 domain of RNA polymerase sigma factors"/>
    <property type="match status" value="1"/>
</dbReference>
<comment type="similarity">
    <text evidence="1">Belongs to the sigma-70 factor family. ECF subfamily.</text>
</comment>
<dbReference type="InterPro" id="IPR039425">
    <property type="entry name" value="RNA_pol_sigma-70-like"/>
</dbReference>
<dbReference type="CDD" id="cd06171">
    <property type="entry name" value="Sigma70_r4"/>
    <property type="match status" value="1"/>
</dbReference>
<dbReference type="SUPFAM" id="SSF88659">
    <property type="entry name" value="Sigma3 and sigma4 domains of RNA polymerase sigma factors"/>
    <property type="match status" value="1"/>
</dbReference>
<evidence type="ECO:0000256" key="2">
    <source>
        <dbReference type="ARBA" id="ARBA00023015"/>
    </source>
</evidence>
<keyword evidence="3" id="KW-0731">Sigma factor</keyword>
<dbReference type="NCBIfam" id="TIGR02937">
    <property type="entry name" value="sigma70-ECF"/>
    <property type="match status" value="1"/>
</dbReference>
<evidence type="ECO:0000313" key="8">
    <source>
        <dbReference type="Proteomes" id="UP001148313"/>
    </source>
</evidence>
<dbReference type="InterPro" id="IPR013325">
    <property type="entry name" value="RNA_pol_sigma_r2"/>
</dbReference>
<evidence type="ECO:0000256" key="4">
    <source>
        <dbReference type="ARBA" id="ARBA00023163"/>
    </source>
</evidence>
<gene>
    <name evidence="7" type="ORF">OOZ53_11610</name>
</gene>
<dbReference type="InterPro" id="IPR013324">
    <property type="entry name" value="RNA_pol_sigma_r3/r4-like"/>
</dbReference>
<dbReference type="RefSeq" id="WP_271089716.1">
    <property type="nucleotide sequence ID" value="NZ_JAPJZH010000006.1"/>
</dbReference>
<dbReference type="InterPro" id="IPR013249">
    <property type="entry name" value="RNA_pol_sigma70_r4_t2"/>
</dbReference>
<keyword evidence="4" id="KW-0804">Transcription</keyword>
<accession>A0ABT4VMU7</accession>
<dbReference type="InterPro" id="IPR036388">
    <property type="entry name" value="WH-like_DNA-bd_sf"/>
</dbReference>
<dbReference type="Gene3D" id="1.10.1740.10">
    <property type="match status" value="1"/>
</dbReference>
<dbReference type="Pfam" id="PF08281">
    <property type="entry name" value="Sigma70_r4_2"/>
    <property type="match status" value="1"/>
</dbReference>
<keyword evidence="8" id="KW-1185">Reference proteome</keyword>
<evidence type="ECO:0000313" key="7">
    <source>
        <dbReference type="EMBL" id="MDA4845999.1"/>
    </source>
</evidence>
<reference evidence="7" key="1">
    <citation type="submission" date="2022-11" db="EMBL/GenBank/DDBJ databases">
        <title>Hoeflea poritis sp. nov., isolated from scleractinian coral Porites lutea.</title>
        <authorList>
            <person name="Zhang G."/>
            <person name="Wei Q."/>
            <person name="Cai L."/>
        </authorList>
    </citation>
    <scope>NUCLEOTIDE SEQUENCE</scope>
    <source>
        <strain evidence="7">E7-10</strain>
    </source>
</reference>
<proteinExistence type="inferred from homology"/>
<dbReference type="InterPro" id="IPR007627">
    <property type="entry name" value="RNA_pol_sigma70_r2"/>
</dbReference>
<keyword evidence="2" id="KW-0805">Transcription regulation</keyword>
<name>A0ABT4VMU7_9HYPH</name>
<dbReference type="Proteomes" id="UP001148313">
    <property type="component" value="Unassembled WGS sequence"/>
</dbReference>
<dbReference type="PANTHER" id="PTHR43133:SF46">
    <property type="entry name" value="RNA POLYMERASE SIGMA-70 FACTOR ECF SUBFAMILY"/>
    <property type="match status" value="1"/>
</dbReference>